<dbReference type="AlphaFoldDB" id="A0A3Q9BKJ2"/>
<keyword evidence="1" id="KW-0812">Transmembrane</keyword>
<feature type="transmembrane region" description="Helical" evidence="1">
    <location>
        <begin position="7"/>
        <end position="25"/>
    </location>
</feature>
<dbReference type="KEGG" id="jeh:EJN90_07920"/>
<feature type="transmembrane region" description="Helical" evidence="1">
    <location>
        <begin position="31"/>
        <end position="49"/>
    </location>
</feature>
<dbReference type="Proteomes" id="UP000273326">
    <property type="component" value="Chromosome"/>
</dbReference>
<evidence type="ECO:0000313" key="3">
    <source>
        <dbReference type="Proteomes" id="UP000273326"/>
    </source>
</evidence>
<accession>A0A3Q9BKJ2</accession>
<keyword evidence="3" id="KW-1185">Reference proteome</keyword>
<sequence>MTLKDILIQIGMKFIFGALFLYFAIDSVNNAGWGFLAILSVLFATNNIVQGFRMLDTYFKIKKNIDDKDNK</sequence>
<organism evidence="2 3">
    <name type="scientific">Jeotgalibaca ciconiae</name>
    <dbReference type="NCBI Taxonomy" id="2496265"/>
    <lineage>
        <taxon>Bacteria</taxon>
        <taxon>Bacillati</taxon>
        <taxon>Bacillota</taxon>
        <taxon>Bacilli</taxon>
        <taxon>Lactobacillales</taxon>
        <taxon>Carnobacteriaceae</taxon>
        <taxon>Jeotgalibaca</taxon>
    </lineage>
</organism>
<gene>
    <name evidence="2" type="ORF">EJN90_07920</name>
</gene>
<dbReference type="Pfam" id="PF14146">
    <property type="entry name" value="DUF4305"/>
    <property type="match status" value="1"/>
</dbReference>
<keyword evidence="1" id="KW-1133">Transmembrane helix</keyword>
<dbReference type="InterPro" id="IPR025426">
    <property type="entry name" value="DUF4305"/>
</dbReference>
<proteinExistence type="predicted"/>
<evidence type="ECO:0000256" key="1">
    <source>
        <dbReference type="SAM" id="Phobius"/>
    </source>
</evidence>
<name>A0A3Q9BKJ2_9LACT</name>
<protein>
    <submittedName>
        <fullName evidence="2">DUF4305 domain-containing protein</fullName>
    </submittedName>
</protein>
<reference evidence="3" key="1">
    <citation type="submission" date="2018-12" db="EMBL/GenBank/DDBJ databases">
        <title>Complete genome sequencing of Jeotgalibaca sp. H21T32.</title>
        <authorList>
            <person name="Bae J.-W."/>
            <person name="Lee S.-Y."/>
        </authorList>
    </citation>
    <scope>NUCLEOTIDE SEQUENCE [LARGE SCALE GENOMIC DNA]</scope>
    <source>
        <strain evidence="3">H21T32</strain>
    </source>
</reference>
<dbReference type="OrthoDB" id="2355666at2"/>
<dbReference type="EMBL" id="CP034465">
    <property type="protein sequence ID" value="AZP04565.1"/>
    <property type="molecule type" value="Genomic_DNA"/>
</dbReference>
<keyword evidence="1" id="KW-0472">Membrane</keyword>
<dbReference type="RefSeq" id="WP_126110097.1">
    <property type="nucleotide sequence ID" value="NZ_CP034465.1"/>
</dbReference>
<evidence type="ECO:0000313" key="2">
    <source>
        <dbReference type="EMBL" id="AZP04565.1"/>
    </source>
</evidence>